<sequence>MDGTLAASSSKASMTELRIFALLDYKSEVWSFQFRIKLPVMELWRIKLPVMELWRFQEQGDWLARIVSGQCDVFVSCFGWLLHYDKKGTSPLRLPSGGHHRLLPAHGRGDDEHARDTTRRHR</sequence>
<evidence type="ECO:0008006" key="4">
    <source>
        <dbReference type="Google" id="ProtNLM"/>
    </source>
</evidence>
<evidence type="ECO:0000256" key="1">
    <source>
        <dbReference type="SAM" id="MobiDB-lite"/>
    </source>
</evidence>
<dbReference type="EMBL" id="RWGY01000029">
    <property type="protein sequence ID" value="TVU20189.1"/>
    <property type="molecule type" value="Genomic_DNA"/>
</dbReference>
<dbReference type="Proteomes" id="UP000324897">
    <property type="component" value="Chromosome 7"/>
</dbReference>
<dbReference type="AlphaFoldDB" id="A0A5J9U8Z0"/>
<protein>
    <recommendedName>
        <fullName evidence="4">F-box associated domain-containing protein</fullName>
    </recommendedName>
</protein>
<reference evidence="2 3" key="1">
    <citation type="journal article" date="2019" name="Sci. Rep.">
        <title>A high-quality genome of Eragrostis curvula grass provides insights into Poaceae evolution and supports new strategies to enhance forage quality.</title>
        <authorList>
            <person name="Carballo J."/>
            <person name="Santos B.A.C.M."/>
            <person name="Zappacosta D."/>
            <person name="Garbus I."/>
            <person name="Selva J.P."/>
            <person name="Gallo C.A."/>
            <person name="Diaz A."/>
            <person name="Albertini E."/>
            <person name="Caccamo M."/>
            <person name="Echenique V."/>
        </authorList>
    </citation>
    <scope>NUCLEOTIDE SEQUENCE [LARGE SCALE GENOMIC DNA]</scope>
    <source>
        <strain evidence="3">cv. Victoria</strain>
        <tissue evidence="2">Leaf</tissue>
    </source>
</reference>
<name>A0A5J9U8Z0_9POAL</name>
<feature type="compositionally biased region" description="Basic and acidic residues" evidence="1">
    <location>
        <begin position="107"/>
        <end position="122"/>
    </location>
</feature>
<feature type="region of interest" description="Disordered" evidence="1">
    <location>
        <begin position="89"/>
        <end position="122"/>
    </location>
</feature>
<accession>A0A5J9U8Z0</accession>
<comment type="caution">
    <text evidence="2">The sequence shown here is derived from an EMBL/GenBank/DDBJ whole genome shotgun (WGS) entry which is preliminary data.</text>
</comment>
<dbReference type="Gramene" id="TVU20189">
    <property type="protein sequence ID" value="TVU20189"/>
    <property type="gene ID" value="EJB05_36388"/>
</dbReference>
<keyword evidence="3" id="KW-1185">Reference proteome</keyword>
<feature type="non-terminal residue" evidence="2">
    <location>
        <position position="1"/>
    </location>
</feature>
<gene>
    <name evidence="2" type="ORF">EJB05_36388</name>
</gene>
<evidence type="ECO:0000313" key="3">
    <source>
        <dbReference type="Proteomes" id="UP000324897"/>
    </source>
</evidence>
<evidence type="ECO:0000313" key="2">
    <source>
        <dbReference type="EMBL" id="TVU20189.1"/>
    </source>
</evidence>
<dbReference type="OrthoDB" id="581142at2759"/>
<organism evidence="2 3">
    <name type="scientific">Eragrostis curvula</name>
    <name type="common">weeping love grass</name>
    <dbReference type="NCBI Taxonomy" id="38414"/>
    <lineage>
        <taxon>Eukaryota</taxon>
        <taxon>Viridiplantae</taxon>
        <taxon>Streptophyta</taxon>
        <taxon>Embryophyta</taxon>
        <taxon>Tracheophyta</taxon>
        <taxon>Spermatophyta</taxon>
        <taxon>Magnoliopsida</taxon>
        <taxon>Liliopsida</taxon>
        <taxon>Poales</taxon>
        <taxon>Poaceae</taxon>
        <taxon>PACMAD clade</taxon>
        <taxon>Chloridoideae</taxon>
        <taxon>Eragrostideae</taxon>
        <taxon>Eragrostidinae</taxon>
        <taxon>Eragrostis</taxon>
    </lineage>
</organism>
<proteinExistence type="predicted"/>